<dbReference type="eggNOG" id="COG2207">
    <property type="taxonomic scope" value="Bacteria"/>
</dbReference>
<keyword evidence="3" id="KW-0804">Transcription</keyword>
<dbReference type="InterPro" id="IPR014710">
    <property type="entry name" value="RmlC-like_jellyroll"/>
</dbReference>
<dbReference type="InterPro" id="IPR018060">
    <property type="entry name" value="HTH_AraC"/>
</dbReference>
<dbReference type="Proteomes" id="UP000001299">
    <property type="component" value="Chromosome 1"/>
</dbReference>
<feature type="domain" description="HTH araC/xylS-type" evidence="4">
    <location>
        <begin position="185"/>
        <end position="282"/>
    </location>
</feature>
<keyword evidence="6" id="KW-1185">Reference proteome</keyword>
<dbReference type="InterPro" id="IPR009057">
    <property type="entry name" value="Homeodomain-like_sf"/>
</dbReference>
<dbReference type="RefSeq" id="WP_013279587.1">
    <property type="nucleotide sequence ID" value="NC_014387.1"/>
</dbReference>
<dbReference type="Pfam" id="PF02311">
    <property type="entry name" value="AraC_binding"/>
    <property type="match status" value="1"/>
</dbReference>
<dbReference type="PROSITE" id="PS01124">
    <property type="entry name" value="HTH_ARAC_FAMILY_2"/>
    <property type="match status" value="1"/>
</dbReference>
<dbReference type="GO" id="GO:0043565">
    <property type="term" value="F:sequence-specific DNA binding"/>
    <property type="evidence" value="ECO:0007669"/>
    <property type="project" value="InterPro"/>
</dbReference>
<dbReference type="InterPro" id="IPR003313">
    <property type="entry name" value="AraC-bd"/>
</dbReference>
<evidence type="ECO:0000256" key="1">
    <source>
        <dbReference type="ARBA" id="ARBA00023015"/>
    </source>
</evidence>
<accession>E0RW62</accession>
<dbReference type="SMART" id="SM00342">
    <property type="entry name" value="HTH_ARAC"/>
    <property type="match status" value="1"/>
</dbReference>
<dbReference type="Gene3D" id="1.10.10.60">
    <property type="entry name" value="Homeodomain-like"/>
    <property type="match status" value="2"/>
</dbReference>
<dbReference type="EMBL" id="CP001810">
    <property type="protein sequence ID" value="ADL32928.1"/>
    <property type="molecule type" value="Genomic_DNA"/>
</dbReference>
<protein>
    <submittedName>
        <fullName evidence="5">Transcriptional regulator AraC family</fullName>
    </submittedName>
</protein>
<gene>
    <name evidence="5" type="ordered locus">bpr_I0178</name>
</gene>
<evidence type="ECO:0000313" key="5">
    <source>
        <dbReference type="EMBL" id="ADL32928.1"/>
    </source>
</evidence>
<evidence type="ECO:0000259" key="4">
    <source>
        <dbReference type="PROSITE" id="PS01124"/>
    </source>
</evidence>
<proteinExistence type="predicted"/>
<dbReference type="HOGENOM" id="CLU_000445_88_3_9"/>
<evidence type="ECO:0000313" key="6">
    <source>
        <dbReference type="Proteomes" id="UP000001299"/>
    </source>
</evidence>
<sequence>MKKDLNCPYSLIDREYICEHKTARVTPGDIKTVHNHDGYEIVLFLHGDVNIMIEPDIFKMKRGDMFFTSPLVFHGLDLEDINSYERVVINIQYEYLNELGDEDTDFSTLFRSASSPNMNHLVIPEEALPEFIELAERLNRCMDSTDFGHTVLAKALLVEFLLKALQYSSNTKPLPKNNLMPQVVSRIFDYIDTNIKEDITINSMALALHYSSDHLSRVFSEATGDSLKHYINAKKIVLAQRLLLQNYSPYDVCFMVGYNNYSSFSRRFSKQIGMSPKQFQLSHKDDT</sequence>
<dbReference type="GO" id="GO:0003700">
    <property type="term" value="F:DNA-binding transcription factor activity"/>
    <property type="evidence" value="ECO:0007669"/>
    <property type="project" value="InterPro"/>
</dbReference>
<dbReference type="Pfam" id="PF12833">
    <property type="entry name" value="HTH_18"/>
    <property type="match status" value="1"/>
</dbReference>
<keyword evidence="2" id="KW-0238">DNA-binding</keyword>
<evidence type="ECO:0000256" key="2">
    <source>
        <dbReference type="ARBA" id="ARBA00023125"/>
    </source>
</evidence>
<dbReference type="PANTHER" id="PTHR43280:SF34">
    <property type="entry name" value="ARAC-FAMILY TRANSCRIPTIONAL REGULATOR"/>
    <property type="match status" value="1"/>
</dbReference>
<organism evidence="5 6">
    <name type="scientific">Butyrivibrio proteoclasticus (strain ATCC 51982 / DSM 14932 / B316)</name>
    <name type="common">Clostridium proteoclasticum</name>
    <dbReference type="NCBI Taxonomy" id="515622"/>
    <lineage>
        <taxon>Bacteria</taxon>
        <taxon>Bacillati</taxon>
        <taxon>Bacillota</taxon>
        <taxon>Clostridia</taxon>
        <taxon>Lachnospirales</taxon>
        <taxon>Lachnospiraceae</taxon>
        <taxon>Butyrivibrio</taxon>
    </lineage>
</organism>
<keyword evidence="1" id="KW-0805">Transcription regulation</keyword>
<dbReference type="AlphaFoldDB" id="E0RW62"/>
<dbReference type="STRING" id="515622.bpr_I0178"/>
<dbReference type="SUPFAM" id="SSF51215">
    <property type="entry name" value="Regulatory protein AraC"/>
    <property type="match status" value="1"/>
</dbReference>
<reference evidence="5 6" key="1">
    <citation type="journal article" date="2010" name="PLoS ONE">
        <title>The glycobiome of the rumen bacterium Butyrivibrio proteoclasticus B316(T) highlights adaptation to a polysaccharide-rich environment.</title>
        <authorList>
            <person name="Kelly W.J."/>
            <person name="Leahy S.C."/>
            <person name="Altermann E."/>
            <person name="Yeoman C.J."/>
            <person name="Dunne J.C."/>
            <person name="Kong Z."/>
            <person name="Pacheco D.M."/>
            <person name="Li D."/>
            <person name="Noel S.J."/>
            <person name="Moon C.D."/>
            <person name="Cookson A.L."/>
            <person name="Attwood G.T."/>
        </authorList>
    </citation>
    <scope>NUCLEOTIDE SEQUENCE [LARGE SCALE GENOMIC DNA]</scope>
    <source>
        <strain evidence="6">ATCC 51982 / DSM 14932 / B316</strain>
    </source>
</reference>
<dbReference type="PANTHER" id="PTHR43280">
    <property type="entry name" value="ARAC-FAMILY TRANSCRIPTIONAL REGULATOR"/>
    <property type="match status" value="1"/>
</dbReference>
<name>E0RW62_BUTPB</name>
<dbReference type="KEGG" id="bpb:bpr_I0178"/>
<dbReference type="InterPro" id="IPR037923">
    <property type="entry name" value="HTH-like"/>
</dbReference>
<dbReference type="Gene3D" id="2.60.120.10">
    <property type="entry name" value="Jelly Rolls"/>
    <property type="match status" value="1"/>
</dbReference>
<dbReference type="SUPFAM" id="SSF46689">
    <property type="entry name" value="Homeodomain-like"/>
    <property type="match status" value="2"/>
</dbReference>
<evidence type="ECO:0000256" key="3">
    <source>
        <dbReference type="ARBA" id="ARBA00023163"/>
    </source>
</evidence>